<dbReference type="Proteomes" id="UP000095192">
    <property type="component" value="Unassembled WGS sequence"/>
</dbReference>
<dbReference type="InParanoid" id="A0A1D3CUW1"/>
<name>A0A1D3CUW1_9EIME</name>
<dbReference type="EMBL" id="JROU02001856">
    <property type="protein sequence ID" value="OEH74996.1"/>
    <property type="molecule type" value="Genomic_DNA"/>
</dbReference>
<proteinExistence type="predicted"/>
<gene>
    <name evidence="1" type="ORF">cyc_03358</name>
</gene>
<accession>A0A1D3CUW1</accession>
<evidence type="ECO:0000313" key="2">
    <source>
        <dbReference type="Proteomes" id="UP000095192"/>
    </source>
</evidence>
<sequence>MLIPLPTHSTMALYPLRSTTQRESSLQWPGSDEYPAAYIYSSSKALIATAAVIMRYEASGVGEAVVPVPSMDVGGTVWG</sequence>
<reference evidence="1 2" key="1">
    <citation type="journal article" date="2016" name="BMC Genomics">
        <title>Comparative genomics reveals Cyclospora cayetanensis possesses coccidia-like metabolism and invasion components but unique surface antigens.</title>
        <authorList>
            <person name="Liu S."/>
            <person name="Wang L."/>
            <person name="Zheng H."/>
            <person name="Xu Z."/>
            <person name="Roellig D.M."/>
            <person name="Li N."/>
            <person name="Frace M.A."/>
            <person name="Tang K."/>
            <person name="Arrowood M.J."/>
            <person name="Moss D.M."/>
            <person name="Zhang L."/>
            <person name="Feng Y."/>
            <person name="Xiao L."/>
        </authorList>
    </citation>
    <scope>NUCLEOTIDE SEQUENCE [LARGE SCALE GENOMIC DNA]</scope>
    <source>
        <strain evidence="1 2">CHN_HEN01</strain>
    </source>
</reference>
<protein>
    <submittedName>
        <fullName evidence="1">Uncharacterized protein</fullName>
    </submittedName>
</protein>
<dbReference type="VEuPathDB" id="ToxoDB:cyc_03358"/>
<organism evidence="1 2">
    <name type="scientific">Cyclospora cayetanensis</name>
    <dbReference type="NCBI Taxonomy" id="88456"/>
    <lineage>
        <taxon>Eukaryota</taxon>
        <taxon>Sar</taxon>
        <taxon>Alveolata</taxon>
        <taxon>Apicomplexa</taxon>
        <taxon>Conoidasida</taxon>
        <taxon>Coccidia</taxon>
        <taxon>Eucoccidiorida</taxon>
        <taxon>Eimeriorina</taxon>
        <taxon>Eimeriidae</taxon>
        <taxon>Cyclospora</taxon>
    </lineage>
</organism>
<dbReference type="AlphaFoldDB" id="A0A1D3CUW1"/>
<comment type="caution">
    <text evidence="1">The sequence shown here is derived from an EMBL/GenBank/DDBJ whole genome shotgun (WGS) entry which is preliminary data.</text>
</comment>
<evidence type="ECO:0000313" key="1">
    <source>
        <dbReference type="EMBL" id="OEH74996.1"/>
    </source>
</evidence>
<keyword evidence="2" id="KW-1185">Reference proteome</keyword>